<protein>
    <submittedName>
        <fullName evidence="1">Uncharacterized protein</fullName>
    </submittedName>
</protein>
<organism evidence="1 2">
    <name type="scientific">Pseudoalteromonas phage J2-1</name>
    <dbReference type="NCBI Taxonomy" id="2023998"/>
    <lineage>
        <taxon>Viruses</taxon>
        <taxon>Duplodnaviria</taxon>
        <taxon>Heunggongvirae</taxon>
        <taxon>Uroviricota</taxon>
        <taxon>Caudoviricetes</taxon>
        <taxon>Qingdaovirus</taxon>
        <taxon>Qingdaovirus J21</taxon>
    </lineage>
</organism>
<name>A0A223LGI3_9CAUD</name>
<proteinExistence type="predicted"/>
<evidence type="ECO:0000313" key="1">
    <source>
        <dbReference type="EMBL" id="ASU03334.1"/>
    </source>
</evidence>
<sequence>MKTLIYRVEDKFGKGYSGDFEYSLSSEINNFTKLGVHMCHVDEDTYMRKRPRPEDDNIFNIEEHHLFGFTSHSQIVSWFGEEQLVLGKLLGGKIVIYEVDGSSVKRGDCQAVFDSRCTKLVSSYEMDYFLEDSVRESLFDFKEEVEDSLECDMEIPEGLLFLIEEVI</sequence>
<evidence type="ECO:0000313" key="2">
    <source>
        <dbReference type="Proteomes" id="UP000222256"/>
    </source>
</evidence>
<dbReference type="RefSeq" id="YP_009791475.1">
    <property type="nucleotide sequence ID" value="NC_047839.1"/>
</dbReference>
<dbReference type="GeneID" id="54981657"/>
<keyword evidence="2" id="KW-1185">Reference proteome</keyword>
<dbReference type="KEGG" id="vg:54981657"/>
<dbReference type="Proteomes" id="UP000222256">
    <property type="component" value="Segment"/>
</dbReference>
<accession>A0A223LGI3</accession>
<dbReference type="EMBL" id="MF370964">
    <property type="protein sequence ID" value="ASU03334.1"/>
    <property type="molecule type" value="Genomic_DNA"/>
</dbReference>
<reference evidence="1 2" key="1">
    <citation type="submission" date="2017-06" db="EMBL/GenBank/DDBJ databases">
        <title>A Novel Lytic Pseudoalteromonas phage Isolated from Qingdao coast of China.</title>
        <authorList>
            <person name="Li H."/>
        </authorList>
    </citation>
    <scope>NUCLEOTIDE SEQUENCE [LARGE SCALE GENOMIC DNA]</scope>
</reference>